<organism evidence="1 2">
    <name type="scientific">Cellulomonas bogoriensis 69B4 = DSM 16987</name>
    <dbReference type="NCBI Taxonomy" id="1386082"/>
    <lineage>
        <taxon>Bacteria</taxon>
        <taxon>Bacillati</taxon>
        <taxon>Actinomycetota</taxon>
        <taxon>Actinomycetes</taxon>
        <taxon>Micrococcales</taxon>
        <taxon>Cellulomonadaceae</taxon>
        <taxon>Cellulomonas</taxon>
    </lineage>
</organism>
<proteinExistence type="predicted"/>
<name>A0A0A0C0P2_9CELL</name>
<accession>A0A0A0C0P2</accession>
<reference evidence="1 2" key="1">
    <citation type="submission" date="2013-08" db="EMBL/GenBank/DDBJ databases">
        <title>Genome sequencing of Cellulomonas bogoriensis 69B4.</title>
        <authorList>
            <person name="Chen F."/>
            <person name="Li Y."/>
            <person name="Wang G."/>
        </authorList>
    </citation>
    <scope>NUCLEOTIDE SEQUENCE [LARGE SCALE GENOMIC DNA]</scope>
    <source>
        <strain evidence="1 2">69B4</strain>
    </source>
</reference>
<dbReference type="EMBL" id="AXCZ01000028">
    <property type="protein sequence ID" value="KGM13720.1"/>
    <property type="molecule type" value="Genomic_DNA"/>
</dbReference>
<dbReference type="AlphaFoldDB" id="A0A0A0C0P2"/>
<gene>
    <name evidence="1" type="ORF">N869_11205</name>
</gene>
<dbReference type="Proteomes" id="UP000054314">
    <property type="component" value="Unassembled WGS sequence"/>
</dbReference>
<evidence type="ECO:0000313" key="2">
    <source>
        <dbReference type="Proteomes" id="UP000054314"/>
    </source>
</evidence>
<protein>
    <submittedName>
        <fullName evidence="1">Uncharacterized protein</fullName>
    </submittedName>
</protein>
<comment type="caution">
    <text evidence="1">The sequence shown here is derived from an EMBL/GenBank/DDBJ whole genome shotgun (WGS) entry which is preliminary data.</text>
</comment>
<evidence type="ECO:0000313" key="1">
    <source>
        <dbReference type="EMBL" id="KGM13720.1"/>
    </source>
</evidence>
<sequence>MDDVAMTCTREESTAGRALLLPGCRGVSSWGHDPELESYWAEVVTLDGRTLLVGAEHLVPTVAALGHALDRELGLEPGHGTLCLLGGVYAGQAQLSCGRRALDIAS</sequence>
<keyword evidence="2" id="KW-1185">Reference proteome</keyword>